<dbReference type="GO" id="GO:0005524">
    <property type="term" value="F:ATP binding"/>
    <property type="evidence" value="ECO:0007669"/>
    <property type="project" value="UniProtKB-KW"/>
</dbReference>
<dbReference type="InterPro" id="IPR027417">
    <property type="entry name" value="P-loop_NTPase"/>
</dbReference>
<reference evidence="6" key="1">
    <citation type="submission" date="2016-10" db="EMBL/GenBank/DDBJ databases">
        <authorList>
            <person name="Varghese N."/>
            <person name="Submissions S."/>
        </authorList>
    </citation>
    <scope>NUCLEOTIDE SEQUENCE [LARGE SCALE GENOMIC DNA]</scope>
    <source>
        <strain evidence="6">DSM 45237</strain>
    </source>
</reference>
<accession>A0A1H5MXD8</accession>
<dbReference type="EMBL" id="FNUC01000003">
    <property type="protein sequence ID" value="SEE94024.1"/>
    <property type="molecule type" value="Genomic_DNA"/>
</dbReference>
<protein>
    <submittedName>
        <fullName evidence="5">Transitional endoplasmic reticulum ATPase</fullName>
    </submittedName>
</protein>
<dbReference type="InterPro" id="IPR050168">
    <property type="entry name" value="AAA_ATPase_domain"/>
</dbReference>
<evidence type="ECO:0000256" key="2">
    <source>
        <dbReference type="ARBA" id="ARBA00022840"/>
    </source>
</evidence>
<dbReference type="Gene3D" id="3.40.50.300">
    <property type="entry name" value="P-loop containing nucleotide triphosphate hydrolases"/>
    <property type="match status" value="1"/>
</dbReference>
<dbReference type="PANTHER" id="PTHR23077:SF171">
    <property type="entry name" value="NUCLEAR VALOSIN-CONTAINING PROTEIN-LIKE"/>
    <property type="match status" value="1"/>
</dbReference>
<proteinExistence type="inferred from homology"/>
<feature type="domain" description="AAA+ ATPase" evidence="4">
    <location>
        <begin position="168"/>
        <end position="304"/>
    </location>
</feature>
<keyword evidence="2 3" id="KW-0067">ATP-binding</keyword>
<evidence type="ECO:0000313" key="5">
    <source>
        <dbReference type="EMBL" id="SEE94024.1"/>
    </source>
</evidence>
<dbReference type="InterPro" id="IPR003593">
    <property type="entry name" value="AAA+_ATPase"/>
</dbReference>
<dbReference type="GO" id="GO:0016887">
    <property type="term" value="F:ATP hydrolysis activity"/>
    <property type="evidence" value="ECO:0007669"/>
    <property type="project" value="InterPro"/>
</dbReference>
<dbReference type="AlphaFoldDB" id="A0A1H5MXD8"/>
<dbReference type="Gene3D" id="1.10.8.60">
    <property type="match status" value="1"/>
</dbReference>
<name>A0A1H5MXD8_9ACTN</name>
<dbReference type="PANTHER" id="PTHR23077">
    <property type="entry name" value="AAA-FAMILY ATPASE"/>
    <property type="match status" value="1"/>
</dbReference>
<comment type="similarity">
    <text evidence="3">Belongs to the AAA ATPase family.</text>
</comment>
<keyword evidence="6" id="KW-1185">Reference proteome</keyword>
<evidence type="ECO:0000313" key="6">
    <source>
        <dbReference type="Proteomes" id="UP000181980"/>
    </source>
</evidence>
<dbReference type="Proteomes" id="UP000181980">
    <property type="component" value="Unassembled WGS sequence"/>
</dbReference>
<dbReference type="SMART" id="SM00382">
    <property type="entry name" value="AAA"/>
    <property type="match status" value="1"/>
</dbReference>
<organism evidence="5 6">
    <name type="scientific">Jiangella alba</name>
    <dbReference type="NCBI Taxonomy" id="561176"/>
    <lineage>
        <taxon>Bacteria</taxon>
        <taxon>Bacillati</taxon>
        <taxon>Actinomycetota</taxon>
        <taxon>Actinomycetes</taxon>
        <taxon>Jiangellales</taxon>
        <taxon>Jiangellaceae</taxon>
        <taxon>Jiangella</taxon>
    </lineage>
</organism>
<dbReference type="FunFam" id="3.40.50.300:FF:000012">
    <property type="entry name" value="Transitional endoplasmic reticulum ATPase"/>
    <property type="match status" value="1"/>
</dbReference>
<dbReference type="InterPro" id="IPR003960">
    <property type="entry name" value="ATPase_AAA_CS"/>
</dbReference>
<evidence type="ECO:0000256" key="1">
    <source>
        <dbReference type="ARBA" id="ARBA00022741"/>
    </source>
</evidence>
<evidence type="ECO:0000256" key="3">
    <source>
        <dbReference type="RuleBase" id="RU003651"/>
    </source>
</evidence>
<dbReference type="InterPro" id="IPR003959">
    <property type="entry name" value="ATPase_AAA_core"/>
</dbReference>
<dbReference type="STRING" id="561176.SAMN04488561_3517"/>
<keyword evidence="1 3" id="KW-0547">Nucleotide-binding</keyword>
<sequence length="393" mass="44605">MLRNGYVHTFKTDDDDDTSFEVGDVVLVGPDWYDIEHTSSDLWYSEKWIGVVRLVLDEEIVISTGERSPRSYPRLADLDIEVGYTVEGRDPDGVIRVLDTRPIRQIDLSLDEPTDLSNFKKIKPEEPDEDSPSFDDFGGYRDIVERAVELIEVPLKHHDKLTKINAKGIKGVLFTGPSGTGKTLLAEIIAHRAGATFYLIRGPEIISKYLGDSEDLLRKIFDDAKKNEPAIIFFDEMDSVAPQRGGDSHEASRRLVGQLLTLIDGFDRKKNIMVIATTNRPEDIDSALRRPGRFDWEIAFPLPEESDREEILRISARRLNVDKGLPHEIIAHKTNGWSPAELTAIWSEAALLAVQDHRDIVLEEDYFGGFERVAAQREQVAKSKRRERQEGKR</sequence>
<dbReference type="InterPro" id="IPR041569">
    <property type="entry name" value="AAA_lid_3"/>
</dbReference>
<dbReference type="PROSITE" id="PS00674">
    <property type="entry name" value="AAA"/>
    <property type="match status" value="1"/>
</dbReference>
<dbReference type="Pfam" id="PF17862">
    <property type="entry name" value="AAA_lid_3"/>
    <property type="match status" value="1"/>
</dbReference>
<evidence type="ECO:0000259" key="4">
    <source>
        <dbReference type="SMART" id="SM00382"/>
    </source>
</evidence>
<dbReference type="Pfam" id="PF00004">
    <property type="entry name" value="AAA"/>
    <property type="match status" value="1"/>
</dbReference>
<gene>
    <name evidence="5" type="ORF">SAMN04488561_3517</name>
</gene>
<dbReference type="SUPFAM" id="SSF52540">
    <property type="entry name" value="P-loop containing nucleoside triphosphate hydrolases"/>
    <property type="match status" value="1"/>
</dbReference>